<feature type="signal peptide" evidence="5">
    <location>
        <begin position="1"/>
        <end position="19"/>
    </location>
</feature>
<evidence type="ECO:0000313" key="8">
    <source>
        <dbReference type="Proteomes" id="UP000191094"/>
    </source>
</evidence>
<name>A0A1T0CD72_9GAMM</name>
<dbReference type="InterPro" id="IPR000914">
    <property type="entry name" value="SBP_5_dom"/>
</dbReference>
<dbReference type="OrthoDB" id="9801912at2"/>
<dbReference type="Pfam" id="PF00496">
    <property type="entry name" value="SBP_bac_5"/>
    <property type="match status" value="1"/>
</dbReference>
<dbReference type="GO" id="GO:0015833">
    <property type="term" value="P:peptide transport"/>
    <property type="evidence" value="ECO:0007669"/>
    <property type="project" value="TreeGrafter"/>
</dbReference>
<keyword evidence="8" id="KW-1185">Reference proteome</keyword>
<protein>
    <submittedName>
        <fullName evidence="7">Oligopeptide ABC transporter substrate-binding protein OppA</fullName>
    </submittedName>
</protein>
<dbReference type="Gene3D" id="3.90.76.10">
    <property type="entry name" value="Dipeptide-binding Protein, Domain 1"/>
    <property type="match status" value="1"/>
</dbReference>
<comment type="subcellular location">
    <subcellularLocation>
        <location evidence="1">Cell envelope</location>
    </subcellularLocation>
</comment>
<feature type="domain" description="Solute-binding protein family 5" evidence="6">
    <location>
        <begin position="98"/>
        <end position="478"/>
    </location>
</feature>
<dbReference type="PIRSF" id="PIRSF002741">
    <property type="entry name" value="MppA"/>
    <property type="match status" value="1"/>
</dbReference>
<dbReference type="InterPro" id="IPR039424">
    <property type="entry name" value="SBP_5"/>
</dbReference>
<reference evidence="7 8" key="1">
    <citation type="submission" date="2017-02" db="EMBL/GenBank/DDBJ databases">
        <title>Draft genome sequence of Moraxella lincolnii CCUG 9405T type strain.</title>
        <authorList>
            <person name="Salva-Serra F."/>
            <person name="Engstrom-Jakobsson H."/>
            <person name="Thorell K."/>
            <person name="Jaen-Luchoro D."/>
            <person name="Gonzales-Siles L."/>
            <person name="Karlsson R."/>
            <person name="Yazdan S."/>
            <person name="Boulund F."/>
            <person name="Johnning A."/>
            <person name="Engstrand L."/>
            <person name="Kristiansson E."/>
            <person name="Moore E."/>
        </authorList>
    </citation>
    <scope>NUCLEOTIDE SEQUENCE [LARGE SCALE GENOMIC DNA]</scope>
    <source>
        <strain evidence="7 8">CCUG 9405</strain>
    </source>
</reference>
<dbReference type="EMBL" id="MUYT01000008">
    <property type="protein sequence ID" value="OOS20290.1"/>
    <property type="molecule type" value="Genomic_DNA"/>
</dbReference>
<evidence type="ECO:0000256" key="4">
    <source>
        <dbReference type="ARBA" id="ARBA00022729"/>
    </source>
</evidence>
<dbReference type="AlphaFoldDB" id="A0A1T0CD72"/>
<evidence type="ECO:0000259" key="6">
    <source>
        <dbReference type="Pfam" id="PF00496"/>
    </source>
</evidence>
<accession>A0A1T0CD72</accession>
<dbReference type="InterPro" id="IPR030678">
    <property type="entry name" value="Peptide/Ni-bd"/>
</dbReference>
<dbReference type="Proteomes" id="UP000191094">
    <property type="component" value="Unassembled WGS sequence"/>
</dbReference>
<proteinExistence type="inferred from homology"/>
<keyword evidence="3" id="KW-0813">Transport</keyword>
<dbReference type="Gene3D" id="3.10.105.10">
    <property type="entry name" value="Dipeptide-binding Protein, Domain 3"/>
    <property type="match status" value="1"/>
</dbReference>
<dbReference type="PROSITE" id="PS51257">
    <property type="entry name" value="PROKAR_LIPOPROTEIN"/>
    <property type="match status" value="1"/>
</dbReference>
<dbReference type="CDD" id="cd08504">
    <property type="entry name" value="PBP2_OppA"/>
    <property type="match status" value="1"/>
</dbReference>
<dbReference type="STRING" id="90241.B0682_06530"/>
<evidence type="ECO:0000256" key="1">
    <source>
        <dbReference type="ARBA" id="ARBA00004196"/>
    </source>
</evidence>
<dbReference type="PANTHER" id="PTHR30290:SF10">
    <property type="entry name" value="PERIPLASMIC OLIGOPEPTIDE-BINDING PROTEIN-RELATED"/>
    <property type="match status" value="1"/>
</dbReference>
<dbReference type="FunFam" id="3.90.76.10:FF:000001">
    <property type="entry name" value="Oligopeptide ABC transporter substrate-binding protein"/>
    <property type="match status" value="1"/>
</dbReference>
<dbReference type="SUPFAM" id="SSF53850">
    <property type="entry name" value="Periplasmic binding protein-like II"/>
    <property type="match status" value="1"/>
</dbReference>
<organism evidence="7 8">
    <name type="scientific">Lwoffella lincolnii</name>
    <dbReference type="NCBI Taxonomy" id="90241"/>
    <lineage>
        <taxon>Bacteria</taxon>
        <taxon>Pseudomonadati</taxon>
        <taxon>Pseudomonadota</taxon>
        <taxon>Gammaproteobacteria</taxon>
        <taxon>Moraxellales</taxon>
        <taxon>Moraxellaceae</taxon>
        <taxon>Lwoffella</taxon>
    </lineage>
</organism>
<comment type="caution">
    <text evidence="7">The sequence shown here is derived from an EMBL/GenBank/DDBJ whole genome shotgun (WGS) entry which is preliminary data.</text>
</comment>
<evidence type="ECO:0000313" key="7">
    <source>
        <dbReference type="EMBL" id="OOS20290.1"/>
    </source>
</evidence>
<dbReference type="GO" id="GO:0043190">
    <property type="term" value="C:ATP-binding cassette (ABC) transporter complex"/>
    <property type="evidence" value="ECO:0007669"/>
    <property type="project" value="InterPro"/>
</dbReference>
<evidence type="ECO:0000256" key="5">
    <source>
        <dbReference type="SAM" id="SignalP"/>
    </source>
</evidence>
<dbReference type="PANTHER" id="PTHR30290">
    <property type="entry name" value="PERIPLASMIC BINDING COMPONENT OF ABC TRANSPORTER"/>
    <property type="match status" value="1"/>
</dbReference>
<evidence type="ECO:0000256" key="2">
    <source>
        <dbReference type="ARBA" id="ARBA00005695"/>
    </source>
</evidence>
<dbReference type="GO" id="GO:0030288">
    <property type="term" value="C:outer membrane-bounded periplasmic space"/>
    <property type="evidence" value="ECO:0007669"/>
    <property type="project" value="TreeGrafter"/>
</dbReference>
<keyword evidence="4 5" id="KW-0732">Signal</keyword>
<dbReference type="FunFam" id="3.10.105.10:FF:000001">
    <property type="entry name" value="Oligopeptide ABC transporter, oligopeptide-binding protein"/>
    <property type="match status" value="1"/>
</dbReference>
<sequence length="560" mass="62094">MSRLSSLMHLALPTAVASALLLTACGNSPTNTTDTQGNATSDTSNIDPNVLADTQAITINNGAEVESLDPHKISGVPETNLIRQMLVGLTTTDPDGKTIPGMASEWSSEDNKVWTFKLRDAKWSNGDAVTANDFVYSFRRVVDPATASPYASYLADVKVINAQDIIDGKAKIDSLGVTAIDDKTLQISLSEPVPYLPDALFHSSVAPVHQKTVETFDTKWTDPNNIVVNGAYKLKEWKVNDKVVLERNPNYYDNDNTKIDTATFLPIPEATTDVARYKAGEIDMTEKSLPPEQFNQLKAEFGSQVHISPSLCTYYYEFNTVKPPFNDVRVRRALALALDRNTITDKVLAQGQTPAYQFTPPATNGNVKFSPDWETWDKDKRVQEAKKLLAEAGYSDGNPLTFELLYNTSENHKKIAVAAASLWKEALGSVDVTLTNQEWKTYLDARREGNYQVARAGWCGDYNEASTFLNILKSGNTNNHGKYSSQTFDNIMTKTLASGVNDADRTQLYNQAEAQLDTDMPLLQVYHYINPRMIKPYVIGFTGNDALDNWQIKDMSIAKH</sequence>
<dbReference type="Gene3D" id="3.40.190.10">
    <property type="entry name" value="Periplasmic binding protein-like II"/>
    <property type="match status" value="1"/>
</dbReference>
<feature type="chain" id="PRO_5013137348" evidence="5">
    <location>
        <begin position="20"/>
        <end position="560"/>
    </location>
</feature>
<comment type="similarity">
    <text evidence="2">Belongs to the bacterial solute-binding protein 5 family.</text>
</comment>
<evidence type="ECO:0000256" key="3">
    <source>
        <dbReference type="ARBA" id="ARBA00022448"/>
    </source>
</evidence>
<dbReference type="RefSeq" id="WP_078307622.1">
    <property type="nucleotide sequence ID" value="NZ_MUYT01000008.1"/>
</dbReference>
<gene>
    <name evidence="7" type="ORF">B0682_06530</name>
</gene>
<dbReference type="GO" id="GO:1904680">
    <property type="term" value="F:peptide transmembrane transporter activity"/>
    <property type="evidence" value="ECO:0007669"/>
    <property type="project" value="TreeGrafter"/>
</dbReference>